<gene>
    <name evidence="1" type="ORF">DFR64_2624</name>
</gene>
<sequence length="369" mass="41405">MRIASVSLHWPRSLTSGVGKKMQRQLSAWRELGHEAEFFSHLHLPEDTSTLVEGQRFPYSIHSGHSGATGLLPTELSRMAALKKLISAVRTYQPDVIYLRWAMYVYPLQRLLRLAPSVVEINTNDLEEHKLLGGVMSSYNRLTRGITLSGACGIVYATHELAELEEFQRFHKPGLVVSNSIELDAVPPLPAPHNDRPHLAFIGTPGFAWHGVEKLFFLAKTYPDIVIDVIGYDHIEGIAELPVNLVLHGYRIGAECDRILAQADAAIGTLALHRAGLNEASPLKVRDYASRGIPCILPFRDTDLDSLDSDLILHIPNTEDNVHAQAAEIHDFLLRVQGKRIPRELVCDRIDSRVKEQQRLDFMARFIKK</sequence>
<dbReference type="OrthoDB" id="6385861at2"/>
<keyword evidence="2" id="KW-1185">Reference proteome</keyword>
<comment type="caution">
    <text evidence="1">The sequence shown here is derived from an EMBL/GenBank/DDBJ whole genome shotgun (WGS) entry which is preliminary data.</text>
</comment>
<dbReference type="AlphaFoldDB" id="A0A347ZQ97"/>
<reference evidence="1 2" key="1">
    <citation type="submission" date="2018-08" db="EMBL/GenBank/DDBJ databases">
        <title>Genomic Encyclopedia of Type Strains, Phase IV (KMG-IV): sequencing the most valuable type-strain genomes for metagenomic binning, comparative biology and taxonomic classification.</title>
        <authorList>
            <person name="Goeker M."/>
        </authorList>
    </citation>
    <scope>NUCLEOTIDE SEQUENCE [LARGE SCALE GENOMIC DNA]</scope>
    <source>
        <strain evidence="1 2">DSM 23923</strain>
    </source>
</reference>
<dbReference type="RefSeq" id="WP_116225892.1">
    <property type="nucleotide sequence ID" value="NZ_AP018437.1"/>
</dbReference>
<evidence type="ECO:0008006" key="3">
    <source>
        <dbReference type="Google" id="ProtNLM"/>
    </source>
</evidence>
<name>A0A347ZQ97_9CHLR</name>
<evidence type="ECO:0000313" key="2">
    <source>
        <dbReference type="Proteomes" id="UP000256388"/>
    </source>
</evidence>
<dbReference type="EMBL" id="QUMS01000004">
    <property type="protein sequence ID" value="REG06192.1"/>
    <property type="molecule type" value="Genomic_DNA"/>
</dbReference>
<dbReference type="SUPFAM" id="SSF53756">
    <property type="entry name" value="UDP-Glycosyltransferase/glycogen phosphorylase"/>
    <property type="match status" value="1"/>
</dbReference>
<protein>
    <recommendedName>
        <fullName evidence="3">Glycosyltransferase involved in cell wall biosynthesis</fullName>
    </recommendedName>
</protein>
<organism evidence="1 2">
    <name type="scientific">Pelolinea submarina</name>
    <dbReference type="NCBI Taxonomy" id="913107"/>
    <lineage>
        <taxon>Bacteria</taxon>
        <taxon>Bacillati</taxon>
        <taxon>Chloroflexota</taxon>
        <taxon>Anaerolineae</taxon>
        <taxon>Anaerolineales</taxon>
        <taxon>Anaerolineaceae</taxon>
        <taxon>Pelolinea</taxon>
    </lineage>
</organism>
<dbReference type="Proteomes" id="UP000256388">
    <property type="component" value="Unassembled WGS sequence"/>
</dbReference>
<accession>A0A347ZQ97</accession>
<dbReference type="Gene3D" id="3.40.50.2000">
    <property type="entry name" value="Glycogen Phosphorylase B"/>
    <property type="match status" value="2"/>
</dbReference>
<evidence type="ECO:0000313" key="1">
    <source>
        <dbReference type="EMBL" id="REG06192.1"/>
    </source>
</evidence>
<proteinExistence type="predicted"/>